<reference evidence="3" key="1">
    <citation type="submission" date="2016-06" db="UniProtKB">
        <authorList>
            <consortium name="WormBaseParasite"/>
        </authorList>
    </citation>
    <scope>IDENTIFICATION</scope>
</reference>
<proteinExistence type="predicted"/>
<evidence type="ECO:0000313" key="3">
    <source>
        <dbReference type="WBParaSite" id="SCUD_0001618801-mRNA-1"/>
    </source>
</evidence>
<organism evidence="3">
    <name type="scientific">Schistosoma curassoni</name>
    <dbReference type="NCBI Taxonomy" id="6186"/>
    <lineage>
        <taxon>Eukaryota</taxon>
        <taxon>Metazoa</taxon>
        <taxon>Spiralia</taxon>
        <taxon>Lophotrochozoa</taxon>
        <taxon>Platyhelminthes</taxon>
        <taxon>Trematoda</taxon>
        <taxon>Digenea</taxon>
        <taxon>Strigeidida</taxon>
        <taxon>Schistosomatoidea</taxon>
        <taxon>Schistosomatidae</taxon>
        <taxon>Schistosoma</taxon>
    </lineage>
</organism>
<dbReference type="AlphaFoldDB" id="A0A183KMB2"/>
<keyword evidence="2" id="KW-1185">Reference proteome</keyword>
<reference evidence="1 2" key="2">
    <citation type="submission" date="2018-11" db="EMBL/GenBank/DDBJ databases">
        <authorList>
            <consortium name="Pathogen Informatics"/>
        </authorList>
    </citation>
    <scope>NUCLEOTIDE SEQUENCE [LARGE SCALE GENOMIC DNA]</scope>
    <source>
        <strain evidence="1">Dakar</strain>
        <strain evidence="2">Dakar, Senegal</strain>
    </source>
</reference>
<dbReference type="Proteomes" id="UP000279833">
    <property type="component" value="Unassembled WGS sequence"/>
</dbReference>
<dbReference type="EMBL" id="UZAK01038403">
    <property type="protein sequence ID" value="VDP61044.1"/>
    <property type="molecule type" value="Genomic_DNA"/>
</dbReference>
<sequence>MSDASNDNQGPNAVLMDADYQRDPLSTTGIINKYEEAVSEESNLDNLISSVLDPHYLVTFRRSSVQRDKCV</sequence>
<evidence type="ECO:0000313" key="2">
    <source>
        <dbReference type="Proteomes" id="UP000279833"/>
    </source>
</evidence>
<dbReference type="WBParaSite" id="SCUD_0001618801-mRNA-1">
    <property type="protein sequence ID" value="SCUD_0001618801-mRNA-1"/>
    <property type="gene ID" value="SCUD_0001618801"/>
</dbReference>
<accession>A0A183KMB2</accession>
<gene>
    <name evidence="1" type="ORF">SCUD_LOCUS16185</name>
</gene>
<evidence type="ECO:0000313" key="1">
    <source>
        <dbReference type="EMBL" id="VDP61044.1"/>
    </source>
</evidence>
<protein>
    <submittedName>
        <fullName evidence="3">PITH domain-containing protein</fullName>
    </submittedName>
</protein>
<name>A0A183KMB2_9TREM</name>